<protein>
    <submittedName>
        <fullName evidence="5">Cyclic pyranopterin phosphate synthase</fullName>
    </submittedName>
</protein>
<dbReference type="SUPFAM" id="SSF55040">
    <property type="entry name" value="Molybdenum cofactor biosynthesis protein C, MoaC"/>
    <property type="match status" value="1"/>
</dbReference>
<dbReference type="AlphaFoldDB" id="A0A7X0H4H7"/>
<dbReference type="PANTHER" id="PTHR22960">
    <property type="entry name" value="MOLYBDOPTERIN COFACTOR SYNTHESIS PROTEIN A"/>
    <property type="match status" value="1"/>
</dbReference>
<dbReference type="RefSeq" id="WP_184676425.1">
    <property type="nucleotide sequence ID" value="NZ_JACHGY010000001.1"/>
</dbReference>
<dbReference type="InterPro" id="IPR036522">
    <property type="entry name" value="MoaC_sf"/>
</dbReference>
<dbReference type="EMBL" id="JACHGY010000001">
    <property type="protein sequence ID" value="MBB6428887.1"/>
    <property type="molecule type" value="Genomic_DNA"/>
</dbReference>
<keyword evidence="6" id="KW-1185">Reference proteome</keyword>
<name>A0A7X0H4H7_9BACT</name>
<sequence length="152" mass="16173">MDKKLSHVDEHGWAGMVDVGGKPPMRRRAIAEGRFCAAPGTIDLVMQGDLPKGEALSVARVAGVMAGKKTGELIPLCHPLPVDYVNVSFERTGPGEITVMAEAGIVAKTGIEMEALTAVSVACLTLYDMTKAVDKDLRVEGVRLVEKTKEAL</sequence>
<dbReference type="NCBIfam" id="NF006870">
    <property type="entry name" value="PRK09364.1"/>
    <property type="match status" value="1"/>
</dbReference>
<evidence type="ECO:0000313" key="5">
    <source>
        <dbReference type="EMBL" id="MBB6428887.1"/>
    </source>
</evidence>
<dbReference type="InterPro" id="IPR023045">
    <property type="entry name" value="MoaC"/>
</dbReference>
<dbReference type="NCBIfam" id="TIGR00581">
    <property type="entry name" value="moaC"/>
    <property type="match status" value="1"/>
</dbReference>
<dbReference type="Proteomes" id="UP000541810">
    <property type="component" value="Unassembled WGS sequence"/>
</dbReference>
<dbReference type="InterPro" id="IPR002820">
    <property type="entry name" value="Mopterin_CF_biosynth-C_dom"/>
</dbReference>
<gene>
    <name evidence="5" type="ORF">HNQ40_000693</name>
</gene>
<comment type="pathway">
    <text evidence="1">Cofactor biosynthesis; molybdopterin biosynthesis.</text>
</comment>
<feature type="domain" description="Molybdopterin cofactor biosynthesis C (MoaC)" evidence="4">
    <location>
        <begin position="16"/>
        <end position="149"/>
    </location>
</feature>
<dbReference type="InterPro" id="IPR050105">
    <property type="entry name" value="MoCo_biosynth_MoaA/MoaC"/>
</dbReference>
<proteinExistence type="predicted"/>
<organism evidence="5 6">
    <name type="scientific">Algisphaera agarilytica</name>
    <dbReference type="NCBI Taxonomy" id="1385975"/>
    <lineage>
        <taxon>Bacteria</taxon>
        <taxon>Pseudomonadati</taxon>
        <taxon>Planctomycetota</taxon>
        <taxon>Phycisphaerae</taxon>
        <taxon>Phycisphaerales</taxon>
        <taxon>Phycisphaeraceae</taxon>
        <taxon>Algisphaera</taxon>
    </lineage>
</organism>
<evidence type="ECO:0000256" key="1">
    <source>
        <dbReference type="ARBA" id="ARBA00005046"/>
    </source>
</evidence>
<evidence type="ECO:0000256" key="3">
    <source>
        <dbReference type="ARBA" id="ARBA00055087"/>
    </source>
</evidence>
<dbReference type="Gene3D" id="3.30.70.640">
    <property type="entry name" value="Molybdopterin cofactor biosynthesis C (MoaC) domain"/>
    <property type="match status" value="1"/>
</dbReference>
<comment type="caution">
    <text evidence="5">The sequence shown here is derived from an EMBL/GenBank/DDBJ whole genome shotgun (WGS) entry which is preliminary data.</text>
</comment>
<dbReference type="GO" id="GO:0006777">
    <property type="term" value="P:Mo-molybdopterin cofactor biosynthetic process"/>
    <property type="evidence" value="ECO:0007669"/>
    <property type="project" value="UniProtKB-KW"/>
</dbReference>
<accession>A0A7X0H4H7</accession>
<reference evidence="5 6" key="1">
    <citation type="submission" date="2020-08" db="EMBL/GenBank/DDBJ databases">
        <title>Genomic Encyclopedia of Type Strains, Phase IV (KMG-IV): sequencing the most valuable type-strain genomes for metagenomic binning, comparative biology and taxonomic classification.</title>
        <authorList>
            <person name="Goeker M."/>
        </authorList>
    </citation>
    <scope>NUCLEOTIDE SEQUENCE [LARGE SCALE GENOMIC DNA]</scope>
    <source>
        <strain evidence="5 6">DSM 103725</strain>
    </source>
</reference>
<keyword evidence="2" id="KW-0501">Molybdenum cofactor biosynthesis</keyword>
<dbReference type="Pfam" id="PF01967">
    <property type="entry name" value="MoaC"/>
    <property type="match status" value="1"/>
</dbReference>
<evidence type="ECO:0000259" key="4">
    <source>
        <dbReference type="Pfam" id="PF01967"/>
    </source>
</evidence>
<dbReference type="UniPathway" id="UPA00344"/>
<evidence type="ECO:0000256" key="2">
    <source>
        <dbReference type="ARBA" id="ARBA00023150"/>
    </source>
</evidence>
<evidence type="ECO:0000313" key="6">
    <source>
        <dbReference type="Proteomes" id="UP000541810"/>
    </source>
</evidence>
<comment type="function">
    <text evidence="3">Catalyzes the conversion of (8S)-3',8-cyclo-7,8-dihydroguanosine 5'-triphosphate to cyclic pyranopterin monophosphate (cPMP).</text>
</comment>